<reference evidence="2" key="1">
    <citation type="journal article" date="2021" name="Curr. Microbiol.">
        <title>Complete genome of nocamycin-producing strain Saccharothrix syringae NRRL B-16468 reveals the biosynthetic potential for secondary metabolites.</title>
        <authorList>
            <person name="Mo X."/>
            <person name="Yang S."/>
        </authorList>
    </citation>
    <scope>NUCLEOTIDE SEQUENCE [LARGE SCALE GENOMIC DNA]</scope>
    <source>
        <strain evidence="2">ATCC 51364 / DSM 43886 / JCM 6844 / KCTC 9398 / NBRC 14523 / NRRL B-16468 / INA 2240</strain>
    </source>
</reference>
<evidence type="ECO:0000313" key="1">
    <source>
        <dbReference type="EMBL" id="QFZ17864.1"/>
    </source>
</evidence>
<dbReference type="EMBL" id="CP034550">
    <property type="protein sequence ID" value="QFZ17864.1"/>
    <property type="molecule type" value="Genomic_DNA"/>
</dbReference>
<gene>
    <name evidence="1" type="ORF">EKG83_10555</name>
</gene>
<dbReference type="KEGG" id="ssyi:EKG83_10555"/>
<dbReference type="AlphaFoldDB" id="A0A5Q0GWH4"/>
<organism evidence="1 2">
    <name type="scientific">Saccharothrix syringae</name>
    <name type="common">Nocardiopsis syringae</name>
    <dbReference type="NCBI Taxonomy" id="103733"/>
    <lineage>
        <taxon>Bacteria</taxon>
        <taxon>Bacillati</taxon>
        <taxon>Actinomycetota</taxon>
        <taxon>Actinomycetes</taxon>
        <taxon>Pseudonocardiales</taxon>
        <taxon>Pseudonocardiaceae</taxon>
        <taxon>Saccharothrix</taxon>
    </lineage>
</organism>
<keyword evidence="2" id="KW-1185">Reference proteome</keyword>
<proteinExistence type="predicted"/>
<sequence>MGPNLRMHEPAAALGLAQVCKLDRALAAVVREGLDKSTLDA</sequence>
<dbReference type="Proteomes" id="UP000325787">
    <property type="component" value="Chromosome"/>
</dbReference>
<evidence type="ECO:0000313" key="2">
    <source>
        <dbReference type="Proteomes" id="UP000325787"/>
    </source>
</evidence>
<name>A0A5Q0GWH4_SACSY</name>
<accession>A0A5Q0GWH4</accession>
<protein>
    <submittedName>
        <fullName evidence="1">Uncharacterized protein</fullName>
    </submittedName>
</protein>